<keyword evidence="4" id="KW-0067">ATP-binding</keyword>
<dbReference type="InterPro" id="IPR019539">
    <property type="entry name" value="GalKase_N"/>
</dbReference>
<organism evidence="7 8">
    <name type="scientific">Blautia pseudococcoides</name>
    <dbReference type="NCBI Taxonomy" id="1796616"/>
    <lineage>
        <taxon>Bacteria</taxon>
        <taxon>Bacillati</taxon>
        <taxon>Bacillota</taxon>
        <taxon>Clostridia</taxon>
        <taxon>Lachnospirales</taxon>
        <taxon>Lachnospiraceae</taxon>
        <taxon>Blautia</taxon>
    </lineage>
</organism>
<feature type="domain" description="GHMP kinase N-terminal" evidence="5">
    <location>
        <begin position="128"/>
        <end position="215"/>
    </location>
</feature>
<dbReference type="RefSeq" id="WP_065544130.1">
    <property type="nucleotide sequence ID" value="NZ_CP015405.2"/>
</dbReference>
<keyword evidence="3" id="KW-0418">Kinase</keyword>
<gene>
    <name evidence="7" type="ORF">A4V09_21225</name>
</gene>
<dbReference type="SUPFAM" id="SSF54211">
    <property type="entry name" value="Ribosomal protein S5 domain 2-like"/>
    <property type="match status" value="1"/>
</dbReference>
<evidence type="ECO:0000256" key="4">
    <source>
        <dbReference type="ARBA" id="ARBA00022840"/>
    </source>
</evidence>
<dbReference type="InterPro" id="IPR006206">
    <property type="entry name" value="Mevalonate/galactokinase"/>
</dbReference>
<keyword evidence="2" id="KW-0547">Nucleotide-binding</keyword>
<evidence type="ECO:0000256" key="3">
    <source>
        <dbReference type="ARBA" id="ARBA00022777"/>
    </source>
</evidence>
<sequence>MKNMKVLAEEIRQGRHDEILKDIYVDESVLEYQRKRYIKAIEEFENIFGESDVEIYSAPGRCEVGGNHTDHQHGMVLATSINQDALAVVGKSEDGMIHVLSDGYDRVDVDVNDLEERYDEEGTTAAIVRGVAAELKSRGYEVQGYNAYIVSDVLIGAGLSSSAAFEVILGTIISGLFNEGSVDPVVIAQTGQFAENVYFGKPCGLMDQVACSVGGMIHIDFKEPGCPIVEKVPSDFEAYQYSMCIVDTKASHADMGDDYASIPEEMKKVAKFFGKTYLREVEEDAFYKQISGLRSVLGDRPILRALHFFEEERRVEGEVKALRDGDFKEFLELVKDSGNSSFKYLQNIYNSTNVQKQAMSIALAVSDKILRKHGVSRVHGGGFAGTIEIFVENSFVDEYKTRMDRVFGKGSCQILKVRQFGGRKVL</sequence>
<evidence type="ECO:0000259" key="5">
    <source>
        <dbReference type="Pfam" id="PF00288"/>
    </source>
</evidence>
<dbReference type="Pfam" id="PF10509">
    <property type="entry name" value="GalKase_gal_bdg"/>
    <property type="match status" value="1"/>
</dbReference>
<feature type="domain" description="Galactokinase N-terminal" evidence="6">
    <location>
        <begin position="42"/>
        <end position="91"/>
    </location>
</feature>
<dbReference type="PRINTS" id="PR00959">
    <property type="entry name" value="MEVGALKINASE"/>
</dbReference>
<dbReference type="InterPro" id="IPR020568">
    <property type="entry name" value="Ribosomal_Su5_D2-typ_SF"/>
</dbReference>
<proteinExistence type="inferred from homology"/>
<dbReference type="OrthoDB" id="250531at2"/>
<keyword evidence="3" id="KW-0808">Transferase</keyword>
<dbReference type="STRING" id="1796616.A4V09_21225"/>
<dbReference type="PANTHER" id="PTHR10457:SF7">
    <property type="entry name" value="GALACTOKINASE-RELATED"/>
    <property type="match status" value="1"/>
</dbReference>
<accession>A0A1C7IEE3</accession>
<dbReference type="Pfam" id="PF00288">
    <property type="entry name" value="GHMP_kinases_N"/>
    <property type="match status" value="1"/>
</dbReference>
<keyword evidence="8" id="KW-1185">Reference proteome</keyword>
<dbReference type="Gene3D" id="3.30.230.10">
    <property type="match status" value="1"/>
</dbReference>
<dbReference type="Proteomes" id="UP000092574">
    <property type="component" value="Chromosome"/>
</dbReference>
<protein>
    <submittedName>
        <fullName evidence="7">Galactokinase</fullName>
    </submittedName>
</protein>
<dbReference type="InterPro" id="IPR000705">
    <property type="entry name" value="Galactokinase"/>
</dbReference>
<comment type="similarity">
    <text evidence="1">Belongs to the GHMP kinase family. GalK subfamily.</text>
</comment>
<dbReference type="InterPro" id="IPR006204">
    <property type="entry name" value="GHMP_kinase_N_dom"/>
</dbReference>
<dbReference type="GO" id="GO:0005829">
    <property type="term" value="C:cytosol"/>
    <property type="evidence" value="ECO:0007669"/>
    <property type="project" value="TreeGrafter"/>
</dbReference>
<dbReference type="PRINTS" id="PR00473">
    <property type="entry name" value="GALCTOKINASE"/>
</dbReference>
<evidence type="ECO:0000313" key="7">
    <source>
        <dbReference type="EMBL" id="ANU78037.1"/>
    </source>
</evidence>
<dbReference type="PANTHER" id="PTHR10457">
    <property type="entry name" value="MEVALONATE KINASE/GALACTOKINASE"/>
    <property type="match status" value="1"/>
</dbReference>
<dbReference type="GO" id="GO:0004335">
    <property type="term" value="F:galactokinase activity"/>
    <property type="evidence" value="ECO:0007669"/>
    <property type="project" value="InterPro"/>
</dbReference>
<dbReference type="Gene3D" id="3.30.70.890">
    <property type="entry name" value="GHMP kinase, C-terminal domain"/>
    <property type="match status" value="1"/>
</dbReference>
<dbReference type="GO" id="GO:0006012">
    <property type="term" value="P:galactose metabolic process"/>
    <property type="evidence" value="ECO:0007669"/>
    <property type="project" value="InterPro"/>
</dbReference>
<dbReference type="InterPro" id="IPR036554">
    <property type="entry name" value="GHMP_kinase_C_sf"/>
</dbReference>
<name>A0A1C7IEE3_9FIRM</name>
<evidence type="ECO:0000256" key="1">
    <source>
        <dbReference type="ARBA" id="ARBA00006566"/>
    </source>
</evidence>
<dbReference type="InterPro" id="IPR014721">
    <property type="entry name" value="Ribsml_uS5_D2-typ_fold_subgr"/>
</dbReference>
<dbReference type="EMBL" id="CP015405">
    <property type="protein sequence ID" value="ANU78037.1"/>
    <property type="molecule type" value="Genomic_DNA"/>
</dbReference>
<evidence type="ECO:0000256" key="2">
    <source>
        <dbReference type="ARBA" id="ARBA00022741"/>
    </source>
</evidence>
<dbReference type="SUPFAM" id="SSF55060">
    <property type="entry name" value="GHMP Kinase, C-terminal domain"/>
    <property type="match status" value="1"/>
</dbReference>
<dbReference type="KEGG" id="byl:A4V09_21225"/>
<reference evidence="7" key="1">
    <citation type="submission" date="2017-04" db="EMBL/GenBank/DDBJ databases">
        <title>Complete Genome Sequences of Twelve Strains of a Stable Defined Moderately Diverse Mouse Microbiota 2 (sDMDMm2).</title>
        <authorList>
            <person name="Uchimura Y."/>
            <person name="Wyss M."/>
            <person name="Brugiroux S."/>
            <person name="Limenitakis J.P."/>
            <person name="Stecher B."/>
            <person name="McCoy K.D."/>
            <person name="Macpherson A.J."/>
        </authorList>
    </citation>
    <scope>NUCLEOTIDE SEQUENCE</scope>
    <source>
        <strain evidence="7">YL58</strain>
    </source>
</reference>
<evidence type="ECO:0000313" key="8">
    <source>
        <dbReference type="Proteomes" id="UP000092574"/>
    </source>
</evidence>
<dbReference type="AlphaFoldDB" id="A0A1C7IEE3"/>
<evidence type="ECO:0000259" key="6">
    <source>
        <dbReference type="Pfam" id="PF10509"/>
    </source>
</evidence>
<dbReference type="GO" id="GO:0005524">
    <property type="term" value="F:ATP binding"/>
    <property type="evidence" value="ECO:0007669"/>
    <property type="project" value="UniProtKB-KW"/>
</dbReference>
<dbReference type="PIRSF" id="PIRSF000530">
    <property type="entry name" value="Galactokinase"/>
    <property type="match status" value="1"/>
</dbReference>